<dbReference type="GO" id="GO:0009898">
    <property type="term" value="C:cytoplasmic side of plasma membrane"/>
    <property type="evidence" value="ECO:0007669"/>
    <property type="project" value="TreeGrafter"/>
</dbReference>
<dbReference type="Gene3D" id="3.40.309.10">
    <property type="entry name" value="Aldehyde Dehydrogenase, Chain A, domain 2"/>
    <property type="match status" value="1"/>
</dbReference>
<feature type="domain" description="Aldehyde dehydrogenase" evidence="3">
    <location>
        <begin position="85"/>
        <end position="496"/>
    </location>
</feature>
<dbReference type="InterPro" id="IPR015590">
    <property type="entry name" value="Aldehyde_DH_dom"/>
</dbReference>
<dbReference type="InterPro" id="IPR050485">
    <property type="entry name" value="Proline_metab_enzyme"/>
</dbReference>
<dbReference type="InterPro" id="IPR011975">
    <property type="entry name" value="PaaN_2"/>
</dbReference>
<dbReference type="SUPFAM" id="SSF53720">
    <property type="entry name" value="ALDH-like"/>
    <property type="match status" value="1"/>
</dbReference>
<sequence>MNLFNKHNRTLKFACKTILTRESWSAFADSPANHPQGTERQIKAEADFTALLGRYFEIDQPGTIGQLGSEISPYTLEPLGVQYPHADLDCLFVSATESLPAWRDASIETRIGVLIEALERLYENVFLIAKAAQHTTGQSLAMSYAGSGVNALDRGLEAIAQAWIAMRQVPPTALWTRQFGKQTISLNKSYRIIPRGVAVCFCCASFPTWNAYPSIFASLATGNPVIVKPHPGAVLPMALSVRVIRQVLAEAGFSPNLVTFALDSTETLIGKALVKHPQTAIVDFTGSVAFGAWVEANAYPAICFTETAGINSVIIDSTDDLEGMLRSLATTMCMFSAQMCTSPQNFYLPKTGIRVGRGDAIYHLSYNELTSKLCDAVSNLTQDPARCASILATIQSDATLLMLDQLEADTRQLGRVLLSHRRYTHPEYPSARTSTPLIVEVPVEHADIYAGERFGPVAFIIPCNDTQEALARACSDVKQHGGITAYVYSTDEWFIEEAEQSYATVGAQLTINLTGSMPLNFAAAYSDYHVSGLNPSGTATLTDISFVGSRFHIAQSRRPA</sequence>
<dbReference type="PANTHER" id="PTHR42862:SF1">
    <property type="entry name" value="DELTA-1-PYRROLINE-5-CARBOXYLATE DEHYDROGENASE 2, ISOFORM A-RELATED"/>
    <property type="match status" value="1"/>
</dbReference>
<keyword evidence="2" id="KW-0520">NAD</keyword>
<dbReference type="Gene3D" id="3.40.605.10">
    <property type="entry name" value="Aldehyde Dehydrogenase, Chain A, domain 1"/>
    <property type="match status" value="1"/>
</dbReference>
<evidence type="ECO:0000259" key="3">
    <source>
        <dbReference type="Pfam" id="PF00171"/>
    </source>
</evidence>
<dbReference type="EMBL" id="JAAQYH010000018">
    <property type="protein sequence ID" value="NNA76461.1"/>
    <property type="molecule type" value="Genomic_DNA"/>
</dbReference>
<dbReference type="Proteomes" id="UP000535954">
    <property type="component" value="Unassembled WGS sequence"/>
</dbReference>
<accession>A0A7Y1M751</accession>
<proteinExistence type="predicted"/>
<dbReference type="GO" id="GO:0003842">
    <property type="term" value="F:L-glutamate gamma-semialdehyde dehydrogenase activity"/>
    <property type="evidence" value="ECO:0007669"/>
    <property type="project" value="TreeGrafter"/>
</dbReference>
<name>A0A7Y1M751_9PSED</name>
<dbReference type="RefSeq" id="WP_169900324.1">
    <property type="nucleotide sequence ID" value="NZ_JAAQYH010000018.1"/>
</dbReference>
<dbReference type="GO" id="GO:0010133">
    <property type="term" value="P:L-proline catabolic process to L-glutamate"/>
    <property type="evidence" value="ECO:0007669"/>
    <property type="project" value="TreeGrafter"/>
</dbReference>
<dbReference type="InterPro" id="IPR016162">
    <property type="entry name" value="Ald_DH_N"/>
</dbReference>
<evidence type="ECO:0000256" key="1">
    <source>
        <dbReference type="ARBA" id="ARBA00023002"/>
    </source>
</evidence>
<organism evidence="4 5">
    <name type="scientific">Pseudomonas lactis</name>
    <dbReference type="NCBI Taxonomy" id="1615674"/>
    <lineage>
        <taxon>Bacteria</taxon>
        <taxon>Pseudomonadati</taxon>
        <taxon>Pseudomonadota</taxon>
        <taxon>Gammaproteobacteria</taxon>
        <taxon>Pseudomonadales</taxon>
        <taxon>Pseudomonadaceae</taxon>
        <taxon>Pseudomonas</taxon>
    </lineage>
</organism>
<dbReference type="AlphaFoldDB" id="A0A7Y1M751"/>
<dbReference type="NCBIfam" id="TIGR02288">
    <property type="entry name" value="PaaN_2"/>
    <property type="match status" value="1"/>
</dbReference>
<reference evidence="4 5" key="1">
    <citation type="journal article" date="2020" name="Front. Microbiol.">
        <title>Genetic Organization of the aprX-lipA2 Operon Affects the Proteolytic Potential of Pseudomonas Species in Milk.</title>
        <authorList>
            <person name="Maier C."/>
            <person name="Huptas C."/>
            <person name="von Neubeck M."/>
            <person name="Scherer S."/>
            <person name="Wenning M."/>
            <person name="Lucking G."/>
        </authorList>
    </citation>
    <scope>NUCLEOTIDE SEQUENCE [LARGE SCALE GENOMIC DNA]</scope>
    <source>
        <strain evidence="4 5">WS 5405</strain>
    </source>
</reference>
<gene>
    <name evidence="4" type="primary">paaN</name>
    <name evidence="4" type="ORF">HBO13_27895</name>
</gene>
<evidence type="ECO:0000256" key="2">
    <source>
        <dbReference type="ARBA" id="ARBA00023027"/>
    </source>
</evidence>
<dbReference type="InterPro" id="IPR016161">
    <property type="entry name" value="Ald_DH/histidinol_DH"/>
</dbReference>
<dbReference type="InterPro" id="IPR016163">
    <property type="entry name" value="Ald_DH_C"/>
</dbReference>
<comment type="caution">
    <text evidence="4">The sequence shown here is derived from an EMBL/GenBank/DDBJ whole genome shotgun (WGS) entry which is preliminary data.</text>
</comment>
<evidence type="ECO:0000313" key="4">
    <source>
        <dbReference type="EMBL" id="NNA76461.1"/>
    </source>
</evidence>
<evidence type="ECO:0000313" key="5">
    <source>
        <dbReference type="Proteomes" id="UP000535954"/>
    </source>
</evidence>
<keyword evidence="1" id="KW-0560">Oxidoreductase</keyword>
<dbReference type="PANTHER" id="PTHR42862">
    <property type="entry name" value="DELTA-1-PYRROLINE-5-CARBOXYLATE DEHYDROGENASE 1, ISOFORM A-RELATED"/>
    <property type="match status" value="1"/>
</dbReference>
<dbReference type="Pfam" id="PF00171">
    <property type="entry name" value="Aldedh"/>
    <property type="match status" value="1"/>
</dbReference>
<protein>
    <submittedName>
        <fullName evidence="4">Phenylacetic acid degradation protein PaaN</fullName>
    </submittedName>
</protein>